<evidence type="ECO:0000313" key="9">
    <source>
        <dbReference type="EMBL" id="GGY40216.1"/>
    </source>
</evidence>
<dbReference type="InterPro" id="IPR001586">
    <property type="entry name" value="Beta-lactam_class-C_AS"/>
</dbReference>
<keyword evidence="4 6" id="KW-0378">Hydrolase</keyword>
<dbReference type="RefSeq" id="WP_131145838.1">
    <property type="nucleotide sequence ID" value="NZ_BMWV01000004.1"/>
</dbReference>
<feature type="signal peptide" evidence="7">
    <location>
        <begin position="1"/>
        <end position="25"/>
    </location>
</feature>
<dbReference type="InterPro" id="IPR050491">
    <property type="entry name" value="AmpC-like"/>
</dbReference>
<dbReference type="InterPro" id="IPR001466">
    <property type="entry name" value="Beta-lactam-related"/>
</dbReference>
<dbReference type="NCBIfam" id="NF033085">
    <property type="entry name" value="bla_class_C"/>
    <property type="match status" value="1"/>
</dbReference>
<organism evidence="9 12">
    <name type="scientific">Pseudoduganella albidiflava</name>
    <dbReference type="NCBI Taxonomy" id="321983"/>
    <lineage>
        <taxon>Bacteria</taxon>
        <taxon>Pseudomonadati</taxon>
        <taxon>Pseudomonadota</taxon>
        <taxon>Betaproteobacteria</taxon>
        <taxon>Burkholderiales</taxon>
        <taxon>Oxalobacteraceae</taxon>
        <taxon>Telluria group</taxon>
        <taxon>Pseudoduganella</taxon>
    </lineage>
</organism>
<proteinExistence type="inferred from homology"/>
<dbReference type="Gene3D" id="3.40.710.10">
    <property type="entry name" value="DD-peptidase/beta-lactamase superfamily"/>
    <property type="match status" value="1"/>
</dbReference>
<keyword evidence="7" id="KW-0732">Signal</keyword>
<sequence>MQLNSRGSPALLFISGLFSVSVCQAAEVDNCKVKAAVEQVIKPIMEKNALPGMAVGVSVDGQRCVYNFGVMSRDTKQSVTDDTLFEIGSISKMFTATLATYAQADGKLALTDKASEYVAQLRGSAFDKVSIMNLGTNTAGGLPLQVPGEVQDADQLMAYYRNWKPDHIAGSSRTYSNPSSGLLGIVVAASLQMPFDVAMEKQLFPAFGLTHTYLGVPADQMQNYAQGYTWKDEPVRLSAGPVALYAYGVKTTATDLLRFLEHNMHPGQLDAKWQRAVRDTQVPHYQIGPMTQGFSWEMYPYPLKLDVLLAGNSEQIVFKANATAKPEISQTAQVELLVNKTGSTAGFSSYVAFVPAKRIGVVLLANKAYPMADRVTAGYNILERLNSSQ</sequence>
<evidence type="ECO:0000313" key="10">
    <source>
        <dbReference type="EMBL" id="QBI01718.1"/>
    </source>
</evidence>
<dbReference type="InterPro" id="IPR012338">
    <property type="entry name" value="Beta-lactam/transpept-like"/>
</dbReference>
<dbReference type="Proteomes" id="UP000628442">
    <property type="component" value="Unassembled WGS sequence"/>
</dbReference>
<keyword evidence="11" id="KW-1185">Reference proteome</keyword>
<dbReference type="SUPFAM" id="SSF56601">
    <property type="entry name" value="beta-lactamase/transpeptidase-like"/>
    <property type="match status" value="1"/>
</dbReference>
<dbReference type="AlphaFoldDB" id="A0A411WYF6"/>
<evidence type="ECO:0000256" key="3">
    <source>
        <dbReference type="ARBA" id="ARBA00012865"/>
    </source>
</evidence>
<feature type="chain" id="PRO_5044601719" description="Beta-lactamase" evidence="7">
    <location>
        <begin position="26"/>
        <end position="389"/>
    </location>
</feature>
<reference evidence="9" key="1">
    <citation type="journal article" date="2014" name="Int. J. Syst. Evol. Microbiol.">
        <title>Complete genome sequence of Corynebacterium casei LMG S-19264T (=DSM 44701T), isolated from a smear-ripened cheese.</title>
        <authorList>
            <consortium name="US DOE Joint Genome Institute (JGI-PGF)"/>
            <person name="Walter F."/>
            <person name="Albersmeier A."/>
            <person name="Kalinowski J."/>
            <person name="Ruckert C."/>
        </authorList>
    </citation>
    <scope>NUCLEOTIDE SEQUENCE</scope>
    <source>
        <strain evidence="9">KCTC 12343</strain>
    </source>
</reference>
<accession>A0A411WYF6</accession>
<dbReference type="PANTHER" id="PTHR46825:SF8">
    <property type="entry name" value="BETA-LACTAMASE-RELATED"/>
    <property type="match status" value="1"/>
</dbReference>
<evidence type="ECO:0000256" key="5">
    <source>
        <dbReference type="ARBA" id="ARBA00023251"/>
    </source>
</evidence>
<gene>
    <name evidence="9" type="primary">ampC</name>
    <name evidence="10" type="ORF">EYF70_13320</name>
    <name evidence="9" type="ORF">GCM10007387_23000</name>
</gene>
<dbReference type="Proteomes" id="UP000292307">
    <property type="component" value="Chromosome"/>
</dbReference>
<feature type="domain" description="Beta-lactamase-related" evidence="8">
    <location>
        <begin position="37"/>
        <end position="384"/>
    </location>
</feature>
<evidence type="ECO:0000256" key="2">
    <source>
        <dbReference type="ARBA" id="ARBA00007840"/>
    </source>
</evidence>
<dbReference type="Pfam" id="PF00144">
    <property type="entry name" value="Beta-lactamase"/>
    <property type="match status" value="1"/>
</dbReference>
<reference evidence="9" key="3">
    <citation type="submission" date="2022-12" db="EMBL/GenBank/DDBJ databases">
        <authorList>
            <person name="Sun Q."/>
            <person name="Kim S."/>
        </authorList>
    </citation>
    <scope>NUCLEOTIDE SEQUENCE</scope>
    <source>
        <strain evidence="9">KCTC 12343</strain>
    </source>
</reference>
<dbReference type="EC" id="3.5.2.6" evidence="3 6"/>
<evidence type="ECO:0000313" key="11">
    <source>
        <dbReference type="Proteomes" id="UP000292307"/>
    </source>
</evidence>
<protein>
    <recommendedName>
        <fullName evidence="3 6">Beta-lactamase</fullName>
        <ecNumber evidence="3 6">3.5.2.6</ecNumber>
    </recommendedName>
</protein>
<dbReference type="GO" id="GO:0046677">
    <property type="term" value="P:response to antibiotic"/>
    <property type="evidence" value="ECO:0007669"/>
    <property type="project" value="UniProtKB-UniRule"/>
</dbReference>
<dbReference type="GO" id="GO:0017001">
    <property type="term" value="P:antibiotic catabolic process"/>
    <property type="evidence" value="ECO:0007669"/>
    <property type="project" value="InterPro"/>
</dbReference>
<dbReference type="OrthoDB" id="5377431at2"/>
<evidence type="ECO:0000259" key="8">
    <source>
        <dbReference type="Pfam" id="PF00144"/>
    </source>
</evidence>
<keyword evidence="5 6" id="KW-0046">Antibiotic resistance</keyword>
<evidence type="ECO:0000313" key="12">
    <source>
        <dbReference type="Proteomes" id="UP000628442"/>
    </source>
</evidence>
<evidence type="ECO:0000256" key="4">
    <source>
        <dbReference type="ARBA" id="ARBA00022801"/>
    </source>
</evidence>
<reference evidence="10 11" key="2">
    <citation type="submission" date="2019-02" db="EMBL/GenBank/DDBJ databases">
        <title>Draft Genome Sequences of Six Type Strains of the Genus Massilia.</title>
        <authorList>
            <person name="Miess H."/>
            <person name="Frediansyhah A."/>
            <person name="Gross H."/>
        </authorList>
    </citation>
    <scope>NUCLEOTIDE SEQUENCE [LARGE SCALE GENOMIC DNA]</scope>
    <source>
        <strain evidence="10 11">DSM 17472</strain>
    </source>
</reference>
<comment type="similarity">
    <text evidence="2 6">Belongs to the class-C beta-lactamase family.</text>
</comment>
<evidence type="ECO:0000256" key="7">
    <source>
        <dbReference type="SAM" id="SignalP"/>
    </source>
</evidence>
<dbReference type="EMBL" id="BMWV01000004">
    <property type="protein sequence ID" value="GGY40216.1"/>
    <property type="molecule type" value="Genomic_DNA"/>
</dbReference>
<dbReference type="PROSITE" id="PS00336">
    <property type="entry name" value="BETA_LACTAMASE_C"/>
    <property type="match status" value="1"/>
</dbReference>
<name>A0A411WYF6_9BURK</name>
<dbReference type="InterPro" id="IPR058136">
    <property type="entry name" value="AmpC"/>
</dbReference>
<comment type="catalytic activity">
    <reaction evidence="1 6">
        <text>a beta-lactam + H2O = a substituted beta-amino acid</text>
        <dbReference type="Rhea" id="RHEA:20401"/>
        <dbReference type="ChEBI" id="CHEBI:15377"/>
        <dbReference type="ChEBI" id="CHEBI:35627"/>
        <dbReference type="ChEBI" id="CHEBI:140347"/>
        <dbReference type="EC" id="3.5.2.6"/>
    </reaction>
</comment>
<dbReference type="EMBL" id="CP036401">
    <property type="protein sequence ID" value="QBI01718.1"/>
    <property type="molecule type" value="Genomic_DNA"/>
</dbReference>
<dbReference type="PANTHER" id="PTHR46825">
    <property type="entry name" value="D-ALANYL-D-ALANINE-CARBOXYPEPTIDASE/ENDOPEPTIDASE AMPH"/>
    <property type="match status" value="1"/>
</dbReference>
<dbReference type="GO" id="GO:0008800">
    <property type="term" value="F:beta-lactamase activity"/>
    <property type="evidence" value="ECO:0007669"/>
    <property type="project" value="UniProtKB-UniRule"/>
</dbReference>
<evidence type="ECO:0000256" key="6">
    <source>
        <dbReference type="RuleBase" id="RU361140"/>
    </source>
</evidence>
<evidence type="ECO:0000256" key="1">
    <source>
        <dbReference type="ARBA" id="ARBA00001526"/>
    </source>
</evidence>
<dbReference type="GO" id="GO:0030288">
    <property type="term" value="C:outer membrane-bounded periplasmic space"/>
    <property type="evidence" value="ECO:0007669"/>
    <property type="project" value="InterPro"/>
</dbReference>